<keyword evidence="7" id="KW-0325">Glycoprotein</keyword>
<evidence type="ECO:0000256" key="2">
    <source>
        <dbReference type="ARBA" id="ARBA00022475"/>
    </source>
</evidence>
<feature type="transmembrane region" description="Helical" evidence="8">
    <location>
        <begin position="382"/>
        <end position="400"/>
    </location>
</feature>
<keyword evidence="4 8" id="KW-1133">Transmembrane helix</keyword>
<name>A0ABM3VFM1_MUSDO</name>
<evidence type="ECO:0000313" key="11">
    <source>
        <dbReference type="RefSeq" id="XP_058984595.1"/>
    </source>
</evidence>
<feature type="signal peptide" evidence="9">
    <location>
        <begin position="1"/>
        <end position="23"/>
    </location>
</feature>
<accession>A0ABM3VFM1</accession>
<gene>
    <name evidence="11" type="primary">LOC131805450</name>
</gene>
<dbReference type="GeneID" id="131805450"/>
<feature type="transmembrane region" description="Helical" evidence="8">
    <location>
        <begin position="352"/>
        <end position="370"/>
    </location>
</feature>
<evidence type="ECO:0000256" key="7">
    <source>
        <dbReference type="ARBA" id="ARBA00023180"/>
    </source>
</evidence>
<evidence type="ECO:0000256" key="1">
    <source>
        <dbReference type="ARBA" id="ARBA00004651"/>
    </source>
</evidence>
<organism evidence="10 11">
    <name type="scientific">Musca domestica</name>
    <name type="common">House fly</name>
    <dbReference type="NCBI Taxonomy" id="7370"/>
    <lineage>
        <taxon>Eukaryota</taxon>
        <taxon>Metazoa</taxon>
        <taxon>Ecdysozoa</taxon>
        <taxon>Arthropoda</taxon>
        <taxon>Hexapoda</taxon>
        <taxon>Insecta</taxon>
        <taxon>Pterygota</taxon>
        <taxon>Neoptera</taxon>
        <taxon>Endopterygota</taxon>
        <taxon>Diptera</taxon>
        <taxon>Brachycera</taxon>
        <taxon>Muscomorpha</taxon>
        <taxon>Muscoidea</taxon>
        <taxon>Muscidae</taxon>
        <taxon>Musca</taxon>
    </lineage>
</organism>
<comment type="subcellular location">
    <subcellularLocation>
        <location evidence="1">Cell membrane</location>
        <topology evidence="1">Multi-pass membrane protein</topology>
    </subcellularLocation>
</comment>
<feature type="transmembrane region" description="Helical" evidence="8">
    <location>
        <begin position="323"/>
        <end position="346"/>
    </location>
</feature>
<keyword evidence="5 8" id="KW-0472">Membrane</keyword>
<dbReference type="InterPro" id="IPR052192">
    <property type="entry name" value="Insect_Ionotropic_Sensory_Rcpt"/>
</dbReference>
<keyword evidence="10" id="KW-1185">Reference proteome</keyword>
<evidence type="ECO:0000256" key="5">
    <source>
        <dbReference type="ARBA" id="ARBA00023136"/>
    </source>
</evidence>
<evidence type="ECO:0000256" key="3">
    <source>
        <dbReference type="ARBA" id="ARBA00022692"/>
    </source>
</evidence>
<keyword evidence="6" id="KW-0675">Receptor</keyword>
<feature type="transmembrane region" description="Helical" evidence="8">
    <location>
        <begin position="572"/>
        <end position="594"/>
    </location>
</feature>
<evidence type="ECO:0000256" key="8">
    <source>
        <dbReference type="SAM" id="Phobius"/>
    </source>
</evidence>
<evidence type="ECO:0000256" key="6">
    <source>
        <dbReference type="ARBA" id="ARBA00023170"/>
    </source>
</evidence>
<proteinExistence type="predicted"/>
<protein>
    <submittedName>
        <fullName evidence="11">Uncharacterized protein LOC131805450</fullName>
    </submittedName>
</protein>
<dbReference type="Proteomes" id="UP001652621">
    <property type="component" value="Unplaced"/>
</dbReference>
<dbReference type="PANTHER" id="PTHR42643">
    <property type="entry name" value="IONOTROPIC RECEPTOR 20A-RELATED"/>
    <property type="match status" value="1"/>
</dbReference>
<keyword evidence="9" id="KW-0732">Signal</keyword>
<feature type="chain" id="PRO_5046175199" evidence="9">
    <location>
        <begin position="24"/>
        <end position="603"/>
    </location>
</feature>
<dbReference type="RefSeq" id="XP_058984595.1">
    <property type="nucleotide sequence ID" value="XM_059128612.1"/>
</dbReference>
<evidence type="ECO:0000313" key="10">
    <source>
        <dbReference type="Proteomes" id="UP001652621"/>
    </source>
</evidence>
<evidence type="ECO:0000256" key="4">
    <source>
        <dbReference type="ARBA" id="ARBA00022989"/>
    </source>
</evidence>
<keyword evidence="3 8" id="KW-0812">Transmembrane</keyword>
<keyword evidence="2" id="KW-1003">Cell membrane</keyword>
<reference evidence="11" key="1">
    <citation type="submission" date="2025-08" db="UniProtKB">
        <authorList>
            <consortium name="RefSeq"/>
        </authorList>
    </citation>
    <scope>IDENTIFICATION</scope>
    <source>
        <strain evidence="11">Aabys</strain>
        <tissue evidence="11">Whole body</tissue>
    </source>
</reference>
<evidence type="ECO:0000256" key="9">
    <source>
        <dbReference type="SAM" id="SignalP"/>
    </source>
</evidence>
<dbReference type="PANTHER" id="PTHR42643:SF41">
    <property type="entry name" value="IONOTROPIC RECEPTOR 20A-RELATED"/>
    <property type="match status" value="1"/>
</dbReference>
<sequence>MRPYRLIVTAIGFALILSKSNVADVTNIRDQVNFYGNLLKDIHQERGYDTLVIVHEDVNVDLRLKEIYGFPHPKIFLSKHFEFFYKQDFNSEIFVIIIMSGALDLELMGVAARSLNYIRQSRILIIARNVSNEEEFMVECLTLLEEYPMTNVLLHFLKNSFEIPLDYQQLKPFPEFHWQKRNFNEKDLKYYPQHWRNLYGTNITTHTDQSLPSSVTYIDKRGNLKLNGHVARLVLLFAEYFNGTLRMYRPLEINGFTHFTVVADMATKRLIDIAMCLHVISTPGHSTWTYASDVYEIGRGMIIVPCSQPLSIGEMFEILLNEYFFGMVIICTLLFSILHFVIEYYFDGEFSYTDLIFNNRIIGGVLGLSFSGRNSPWRGLKLIYILLFFAGLNINAQFSARMNTLFTSPPMHKQIETLWDIRNSNLKINVLRGDLAIMGGIMLDIFRSLIITEDVAEYSRMRFNFNTTTGYYATLAQWKLFSLKQKYHSHKTYCTYENLTLHKFIPWNILLQPNSQYKDAFNYLLHRVHEAGLSDAWYASAFNDLLKLKRLSLADPNPEGGPSTMTVDDLRWAWLVIMIGLAVGGGIFLLEWWYHHHHNRYSD</sequence>